<organism evidence="1 2">
    <name type="scientific">Xanthomonas rydalmerensis</name>
    <dbReference type="NCBI Taxonomy" id="3046274"/>
    <lineage>
        <taxon>Bacteria</taxon>
        <taxon>Pseudomonadati</taxon>
        <taxon>Pseudomonadota</taxon>
        <taxon>Gammaproteobacteria</taxon>
        <taxon>Lysobacterales</taxon>
        <taxon>Lysobacteraceae</taxon>
        <taxon>Xanthomonas</taxon>
    </lineage>
</organism>
<dbReference type="EMBL" id="CP126172">
    <property type="protein sequence ID" value="WOS41158.1"/>
    <property type="molecule type" value="Genomic_DNA"/>
</dbReference>
<protein>
    <submittedName>
        <fullName evidence="1">Uncharacterized protein</fullName>
    </submittedName>
</protein>
<proteinExistence type="predicted"/>
<evidence type="ECO:0000313" key="1">
    <source>
        <dbReference type="EMBL" id="WOS41158.1"/>
    </source>
</evidence>
<evidence type="ECO:0000313" key="2">
    <source>
        <dbReference type="Proteomes" id="UP001302020"/>
    </source>
</evidence>
<keyword evidence="2" id="KW-1185">Reference proteome</keyword>
<name>A0ABZ0JP74_9XANT</name>
<sequence length="153" mass="16508">MTQHAHNILSPDDPIATIEVTVYVYRVTDRDAPQPHGNTASGQYIVLLDKDVVHVEAAGVSTDIVYRLSPDTVARGIAFTGAFASDPRFQLSGPYLRSSATGSADPAHDVLSYQHCNTHASLISLSLQFSDTQQPDRRVAYDPQVTNSPGDNG</sequence>
<accession>A0ABZ0JP74</accession>
<gene>
    <name evidence="1" type="ORF">QN243_01345</name>
</gene>
<reference evidence="1 2" key="1">
    <citation type="submission" date="2023-05" db="EMBL/GenBank/DDBJ databases">
        <title>Xanthomonas rydalmerenesis sp. nov., a novel Xanthomonas species isolated from Fragaria x ananassa.</title>
        <authorList>
            <person name="McKnight D.J.E."/>
            <person name="Wong-Bajracharya J."/>
            <person name="Okoh E.B."/>
            <person name="Snijders F."/>
            <person name="Lidbetter F."/>
            <person name="Webster J."/>
            <person name="Djordjevic S.P."/>
            <person name="Bogema D.R."/>
            <person name="Chapman T.A."/>
        </authorList>
    </citation>
    <scope>NUCLEOTIDE SEQUENCE [LARGE SCALE GENOMIC DNA]</scope>
    <source>
        <strain evidence="1 2">DAR34883</strain>
    </source>
</reference>
<dbReference type="Proteomes" id="UP001302020">
    <property type="component" value="Chromosome"/>
</dbReference>
<dbReference type="RefSeq" id="WP_317844352.1">
    <property type="nucleotide sequence ID" value="NZ_CP126170.1"/>
</dbReference>